<dbReference type="AlphaFoldDB" id="A0A8K0K246"/>
<organism evidence="1 2">
    <name type="scientific">Ladona fulva</name>
    <name type="common">Scarce chaser dragonfly</name>
    <name type="synonym">Libellula fulva</name>
    <dbReference type="NCBI Taxonomy" id="123851"/>
    <lineage>
        <taxon>Eukaryota</taxon>
        <taxon>Metazoa</taxon>
        <taxon>Ecdysozoa</taxon>
        <taxon>Arthropoda</taxon>
        <taxon>Hexapoda</taxon>
        <taxon>Insecta</taxon>
        <taxon>Pterygota</taxon>
        <taxon>Palaeoptera</taxon>
        <taxon>Odonata</taxon>
        <taxon>Epiprocta</taxon>
        <taxon>Anisoptera</taxon>
        <taxon>Libelluloidea</taxon>
        <taxon>Libellulidae</taxon>
        <taxon>Ladona</taxon>
    </lineage>
</organism>
<feature type="non-terminal residue" evidence="1">
    <location>
        <position position="61"/>
    </location>
</feature>
<sequence length="61" mass="7257">MWHEFGTGSNKNSYEEIMHHMSKSTKKLFDCKKPIDEEMKLNEELGRPLDFGKNIDFLLHM</sequence>
<reference evidence="1" key="2">
    <citation type="submission" date="2017-10" db="EMBL/GenBank/DDBJ databases">
        <title>Ladona fulva Genome sequencing and assembly.</title>
        <authorList>
            <person name="Murali S."/>
            <person name="Richards S."/>
            <person name="Bandaranaike D."/>
            <person name="Bellair M."/>
            <person name="Blankenburg K."/>
            <person name="Chao H."/>
            <person name="Dinh H."/>
            <person name="Doddapaneni H."/>
            <person name="Dugan-Rocha S."/>
            <person name="Elkadiri S."/>
            <person name="Gnanaolivu R."/>
            <person name="Hernandez B."/>
            <person name="Skinner E."/>
            <person name="Javaid M."/>
            <person name="Lee S."/>
            <person name="Li M."/>
            <person name="Ming W."/>
            <person name="Munidasa M."/>
            <person name="Muniz J."/>
            <person name="Nguyen L."/>
            <person name="Hughes D."/>
            <person name="Osuji N."/>
            <person name="Pu L.-L."/>
            <person name="Puazo M."/>
            <person name="Qu C."/>
            <person name="Quiroz J."/>
            <person name="Raj R."/>
            <person name="Weissenberger G."/>
            <person name="Xin Y."/>
            <person name="Zou X."/>
            <person name="Han Y."/>
            <person name="Worley K."/>
            <person name="Muzny D."/>
            <person name="Gibbs R."/>
        </authorList>
    </citation>
    <scope>NUCLEOTIDE SEQUENCE</scope>
    <source>
        <strain evidence="1">Sampled in the wild</strain>
    </source>
</reference>
<dbReference type="Proteomes" id="UP000792457">
    <property type="component" value="Unassembled WGS sequence"/>
</dbReference>
<accession>A0A8K0K246</accession>
<keyword evidence="2" id="KW-1185">Reference proteome</keyword>
<proteinExistence type="predicted"/>
<evidence type="ECO:0000313" key="2">
    <source>
        <dbReference type="Proteomes" id="UP000792457"/>
    </source>
</evidence>
<evidence type="ECO:0000313" key="1">
    <source>
        <dbReference type="EMBL" id="KAG8226907.1"/>
    </source>
</evidence>
<dbReference type="EMBL" id="KZ308302">
    <property type="protein sequence ID" value="KAG8226907.1"/>
    <property type="molecule type" value="Genomic_DNA"/>
</dbReference>
<reference evidence="1" key="1">
    <citation type="submission" date="2013-04" db="EMBL/GenBank/DDBJ databases">
        <authorList>
            <person name="Qu J."/>
            <person name="Murali S.C."/>
            <person name="Bandaranaike D."/>
            <person name="Bellair M."/>
            <person name="Blankenburg K."/>
            <person name="Chao H."/>
            <person name="Dinh H."/>
            <person name="Doddapaneni H."/>
            <person name="Downs B."/>
            <person name="Dugan-Rocha S."/>
            <person name="Elkadiri S."/>
            <person name="Gnanaolivu R.D."/>
            <person name="Hernandez B."/>
            <person name="Javaid M."/>
            <person name="Jayaseelan J.C."/>
            <person name="Lee S."/>
            <person name="Li M."/>
            <person name="Ming W."/>
            <person name="Munidasa M."/>
            <person name="Muniz J."/>
            <person name="Nguyen L."/>
            <person name="Ongeri F."/>
            <person name="Osuji N."/>
            <person name="Pu L.-L."/>
            <person name="Puazo M."/>
            <person name="Qu C."/>
            <person name="Quiroz J."/>
            <person name="Raj R."/>
            <person name="Weissenberger G."/>
            <person name="Xin Y."/>
            <person name="Zou X."/>
            <person name="Han Y."/>
            <person name="Richards S."/>
            <person name="Worley K."/>
            <person name="Muzny D."/>
            <person name="Gibbs R."/>
        </authorList>
    </citation>
    <scope>NUCLEOTIDE SEQUENCE</scope>
    <source>
        <strain evidence="1">Sampled in the wild</strain>
    </source>
</reference>
<gene>
    <name evidence="1" type="ORF">J437_LFUL007821</name>
</gene>
<name>A0A8K0K246_LADFU</name>
<protein>
    <submittedName>
        <fullName evidence="1">Uncharacterized protein</fullName>
    </submittedName>
</protein>
<comment type="caution">
    <text evidence="1">The sequence shown here is derived from an EMBL/GenBank/DDBJ whole genome shotgun (WGS) entry which is preliminary data.</text>
</comment>